<organism evidence="1 2">
    <name type="scientific">Hymenobacter swuensis DY53</name>
    <dbReference type="NCBI Taxonomy" id="1227739"/>
    <lineage>
        <taxon>Bacteria</taxon>
        <taxon>Pseudomonadati</taxon>
        <taxon>Bacteroidota</taxon>
        <taxon>Cytophagia</taxon>
        <taxon>Cytophagales</taxon>
        <taxon>Hymenobacteraceae</taxon>
        <taxon>Hymenobacter</taxon>
    </lineage>
</organism>
<evidence type="ECO:0000313" key="2">
    <source>
        <dbReference type="Proteomes" id="UP000019423"/>
    </source>
</evidence>
<dbReference type="Proteomes" id="UP000019423">
    <property type="component" value="Chromosome"/>
</dbReference>
<dbReference type="AlphaFoldDB" id="W8F8C6"/>
<dbReference type="EMBL" id="CP007145">
    <property type="protein sequence ID" value="AHJ97945.1"/>
    <property type="molecule type" value="Genomic_DNA"/>
</dbReference>
<dbReference type="KEGG" id="hsw:Hsw_2350"/>
<name>W8F8C6_9BACT</name>
<reference evidence="1 2" key="1">
    <citation type="submission" date="2014-01" db="EMBL/GenBank/DDBJ databases">
        <title>Complete genome sequence of ionizing-radiation resistance bacterium Hymenobacter swuensis DY53.</title>
        <authorList>
            <person name="Jung J.-H."/>
            <person name="Jeong S.-W."/>
            <person name="Joe M.-H."/>
            <person name="Cho y.-j."/>
            <person name="Kim M.-K."/>
            <person name="Lim S.-Y."/>
        </authorList>
    </citation>
    <scope>NUCLEOTIDE SEQUENCE [LARGE SCALE GENOMIC DNA]</scope>
    <source>
        <strain evidence="1 2">DY53</strain>
    </source>
</reference>
<dbReference type="HOGENOM" id="CLU_1432778_0_0_10"/>
<accession>W8F8C6</accession>
<dbReference type="STRING" id="1227739.Hsw_2350"/>
<evidence type="ECO:0000313" key="1">
    <source>
        <dbReference type="EMBL" id="AHJ97945.1"/>
    </source>
</evidence>
<protein>
    <submittedName>
        <fullName evidence="1">Uncharacterized protein</fullName>
    </submittedName>
</protein>
<sequence length="189" mass="21426">MRTEESGRLHLQPARFFFSRLPVALAWMPAYNPVSLIKFNRHSMRPATLCSRPAVWAVLFSLTTLTACGSKEEEDEPAPLPGRWTLVTQHSVNTDASTGQIITEQHQPGTAGDYLEVSTSTFEEYRGNQLHFTAPYTYSRPTISMQGTNPRTDLSREVRELTSRKLVLYYQLPAIVMNQKVTIEATYSR</sequence>
<dbReference type="PATRIC" id="fig|1227739.3.peg.2549"/>
<proteinExistence type="predicted"/>
<keyword evidence="2" id="KW-1185">Reference proteome</keyword>
<gene>
    <name evidence="1" type="ORF">Hsw_2350</name>
</gene>